<keyword evidence="3" id="KW-1185">Reference proteome</keyword>
<name>A0ABM9M437_9MYCO</name>
<protein>
    <submittedName>
        <fullName evidence="2">Arylamine N-acetyltransferase</fullName>
    </submittedName>
</protein>
<evidence type="ECO:0000313" key="3">
    <source>
        <dbReference type="Proteomes" id="UP001190465"/>
    </source>
</evidence>
<dbReference type="InterPro" id="IPR038765">
    <property type="entry name" value="Papain-like_cys_pep_sf"/>
</dbReference>
<comment type="similarity">
    <text evidence="1">Belongs to the arylamine N-acetyltransferase family.</text>
</comment>
<gene>
    <name evidence="2" type="ORF">MU0053_004353</name>
</gene>
<accession>A0ABM9M437</accession>
<evidence type="ECO:0000313" key="2">
    <source>
        <dbReference type="EMBL" id="CAJ1509922.1"/>
    </source>
</evidence>
<dbReference type="Gene3D" id="2.40.128.150">
    <property type="entry name" value="Cysteine proteinases"/>
    <property type="match status" value="1"/>
</dbReference>
<sequence length="288" mass="31783">MVTQTLQPQRRRDGLDVGAYLARVGYREARDPTLATLRGLVTAHLTRIPFENLDPMMGSPVFDLSAAALSAKLVQRRRGGYCFEQNSLLRYALEALGYAVETLTARVVWMNPAGLDAPPAPLTHQLLVVRMPGDARRYLVDVGFGGQTLTAPIEFVPGVVAQTPNEPYRIGVRGDEYFLETLIGDTWKPLYIFADVPRPDIDLQVGSWYVSTHPDSIFVTGLSASMIIDGARWNLRGRHLAVHRPGEASERIRFETASQVLLTLMNTFGLDVGGIGDVHARVTEVLDN</sequence>
<dbReference type="PANTHER" id="PTHR11786">
    <property type="entry name" value="N-HYDROXYARYLAMINE O-ACETYLTRANSFERASE"/>
    <property type="match status" value="1"/>
</dbReference>
<dbReference type="InterPro" id="IPR001447">
    <property type="entry name" value="Arylamine_N-AcTrfase"/>
</dbReference>
<dbReference type="PANTHER" id="PTHR11786:SF0">
    <property type="entry name" value="ARYLAMINE N-ACETYLTRANSFERASE 4-RELATED"/>
    <property type="match status" value="1"/>
</dbReference>
<dbReference type="Gene3D" id="3.30.2140.10">
    <property type="entry name" value="Arylamine N-acetyltransferase"/>
    <property type="match status" value="1"/>
</dbReference>
<reference evidence="2 3" key="1">
    <citation type="submission" date="2023-08" db="EMBL/GenBank/DDBJ databases">
        <authorList>
            <person name="Folkvardsen B D."/>
            <person name="Norman A."/>
        </authorList>
    </citation>
    <scope>NUCLEOTIDE SEQUENCE [LARGE SCALE GENOMIC DNA]</scope>
    <source>
        <strain evidence="2 3">Mu0053</strain>
    </source>
</reference>
<evidence type="ECO:0000256" key="1">
    <source>
        <dbReference type="ARBA" id="ARBA00006547"/>
    </source>
</evidence>
<dbReference type="RefSeq" id="WP_308479653.1">
    <property type="nucleotide sequence ID" value="NZ_OY726397.1"/>
</dbReference>
<dbReference type="EMBL" id="OY726397">
    <property type="protein sequence ID" value="CAJ1509922.1"/>
    <property type="molecule type" value="Genomic_DNA"/>
</dbReference>
<dbReference type="Pfam" id="PF00797">
    <property type="entry name" value="Acetyltransf_2"/>
    <property type="match status" value="1"/>
</dbReference>
<dbReference type="Proteomes" id="UP001190465">
    <property type="component" value="Chromosome"/>
</dbReference>
<organism evidence="2 3">
    <name type="scientific">[Mycobacterium] burgundiense</name>
    <dbReference type="NCBI Taxonomy" id="3064286"/>
    <lineage>
        <taxon>Bacteria</taxon>
        <taxon>Bacillati</taxon>
        <taxon>Actinomycetota</taxon>
        <taxon>Actinomycetes</taxon>
        <taxon>Mycobacteriales</taxon>
        <taxon>Mycobacteriaceae</taxon>
        <taxon>Mycolicibacterium</taxon>
    </lineage>
</organism>
<proteinExistence type="inferred from homology"/>
<dbReference type="SUPFAM" id="SSF54001">
    <property type="entry name" value="Cysteine proteinases"/>
    <property type="match status" value="1"/>
</dbReference>